<proteinExistence type="predicted"/>
<dbReference type="EMBL" id="JAIVFP010000001">
    <property type="protein sequence ID" value="MCI4682789.1"/>
    <property type="molecule type" value="Genomic_DNA"/>
</dbReference>
<comment type="caution">
    <text evidence="2">The sequence shown here is derived from an EMBL/GenBank/DDBJ whole genome shotgun (WGS) entry which is preliminary data.</text>
</comment>
<keyword evidence="3" id="KW-1185">Reference proteome</keyword>
<dbReference type="InterPro" id="IPR021265">
    <property type="entry name" value="DUF2842"/>
</dbReference>
<protein>
    <submittedName>
        <fullName evidence="2">DUF2842 domain-containing protein</fullName>
    </submittedName>
</protein>
<feature type="transmembrane region" description="Helical" evidence="1">
    <location>
        <begin position="39"/>
        <end position="63"/>
    </location>
</feature>
<organism evidence="2 3">
    <name type="scientific">Candidatus Rhodoblastus alkanivorans</name>
    <dbReference type="NCBI Taxonomy" id="2954117"/>
    <lineage>
        <taxon>Bacteria</taxon>
        <taxon>Pseudomonadati</taxon>
        <taxon>Pseudomonadota</taxon>
        <taxon>Alphaproteobacteria</taxon>
        <taxon>Hyphomicrobiales</taxon>
        <taxon>Rhodoblastaceae</taxon>
        <taxon>Rhodoblastus</taxon>
    </lineage>
</organism>
<feature type="transmembrane region" description="Helical" evidence="1">
    <location>
        <begin position="12"/>
        <end position="33"/>
    </location>
</feature>
<evidence type="ECO:0000313" key="3">
    <source>
        <dbReference type="Proteomes" id="UP001139104"/>
    </source>
</evidence>
<keyword evidence="1" id="KW-0812">Transmembrane</keyword>
<evidence type="ECO:0000313" key="2">
    <source>
        <dbReference type="EMBL" id="MCI4682789.1"/>
    </source>
</evidence>
<evidence type="ECO:0000256" key="1">
    <source>
        <dbReference type="SAM" id="Phobius"/>
    </source>
</evidence>
<dbReference type="RefSeq" id="WP_243066783.1">
    <property type="nucleotide sequence ID" value="NZ_JAIVFK010000044.1"/>
</dbReference>
<dbReference type="Proteomes" id="UP001139104">
    <property type="component" value="Unassembled WGS sequence"/>
</dbReference>
<sequence length="69" mass="7659">MRSRQRKLIGAIFMVFFVIVYALVAMVLAQATALQVNNAALRLLIFAALGLGWAIPIIPLISWMERGDD</sequence>
<accession>A0ABS9Z579</accession>
<reference evidence="2" key="1">
    <citation type="journal article" date="2022" name="ISME J.">
        <title>Identification of active gaseous-alkane degraders at natural gas seeps.</title>
        <authorList>
            <person name="Farhan Ul Haque M."/>
            <person name="Hernandez M."/>
            <person name="Crombie A.T."/>
            <person name="Murrell J.C."/>
        </authorList>
    </citation>
    <scope>NUCLEOTIDE SEQUENCE</scope>
    <source>
        <strain evidence="2">PC2</strain>
    </source>
</reference>
<name>A0ABS9Z579_9HYPH</name>
<keyword evidence="1" id="KW-1133">Transmembrane helix</keyword>
<gene>
    <name evidence="2" type="ORF">K2U94_08415</name>
</gene>
<dbReference type="Pfam" id="PF11003">
    <property type="entry name" value="DUF2842"/>
    <property type="match status" value="1"/>
</dbReference>
<keyword evidence="1" id="KW-0472">Membrane</keyword>